<proteinExistence type="predicted"/>
<dbReference type="KEGG" id="smiz:4412673_02922"/>
<name>A0AAJ4XD27_9SPHI</name>
<dbReference type="RefSeq" id="WP_093098128.1">
    <property type="nucleotide sequence ID" value="NZ_DAMDLF010000007.1"/>
</dbReference>
<evidence type="ECO:0000313" key="1">
    <source>
        <dbReference type="EMBL" id="SNV53590.1"/>
    </source>
</evidence>
<dbReference type="Proteomes" id="UP000215355">
    <property type="component" value="Chromosome 1"/>
</dbReference>
<dbReference type="AlphaFoldDB" id="A0AAJ4XD27"/>
<gene>
    <name evidence="1" type="ORF">SAMEA4412673_02922</name>
</gene>
<organism evidence="1 2">
    <name type="scientific">Sphingobacterium mizutaii</name>
    <dbReference type="NCBI Taxonomy" id="1010"/>
    <lineage>
        <taxon>Bacteria</taxon>
        <taxon>Pseudomonadati</taxon>
        <taxon>Bacteroidota</taxon>
        <taxon>Sphingobacteriia</taxon>
        <taxon>Sphingobacteriales</taxon>
        <taxon>Sphingobacteriaceae</taxon>
        <taxon>Sphingobacterium</taxon>
    </lineage>
</organism>
<sequence length="189" mass="22422">MKNIKPILLFLFIFGFLGLQAQEFVNIKIKQDYQTLTAKDGVFHIQKKPFKLVFHVRNIDSFCIGFTQNEDIYRSAIGEADMEVMWFENTGMAEGRFNEDKTTMISDEAPSYWYFTAIDDHRFDKNPYGTQKEWLAERTVNSFYLTEFGESFKMEDMVRPVYVVVYEPVYDEDYNLIEKKVLYHAKINM</sequence>
<protein>
    <submittedName>
        <fullName evidence="1">Uncharacterized protein</fullName>
    </submittedName>
</protein>
<accession>A0AAJ4XD27</accession>
<evidence type="ECO:0000313" key="2">
    <source>
        <dbReference type="Proteomes" id="UP000215355"/>
    </source>
</evidence>
<reference evidence="1 2" key="1">
    <citation type="submission" date="2017-06" db="EMBL/GenBank/DDBJ databases">
        <authorList>
            <consortium name="Pathogen Informatics"/>
        </authorList>
    </citation>
    <scope>NUCLEOTIDE SEQUENCE [LARGE SCALE GENOMIC DNA]</scope>
    <source>
        <strain evidence="1 2">NCTC12149</strain>
    </source>
</reference>
<dbReference type="EMBL" id="LT906468">
    <property type="protein sequence ID" value="SNV53590.1"/>
    <property type="molecule type" value="Genomic_DNA"/>
</dbReference>